<evidence type="ECO:0000313" key="4">
    <source>
        <dbReference type="EMBL" id="GMA40649.1"/>
    </source>
</evidence>
<dbReference type="SUPFAM" id="SSF55729">
    <property type="entry name" value="Acyl-CoA N-acyltransferases (Nat)"/>
    <property type="match status" value="1"/>
</dbReference>
<dbReference type="PANTHER" id="PTHR43877:SF2">
    <property type="entry name" value="AMINOALKYLPHOSPHONATE N-ACETYLTRANSFERASE-RELATED"/>
    <property type="match status" value="1"/>
</dbReference>
<evidence type="ECO:0000256" key="1">
    <source>
        <dbReference type="ARBA" id="ARBA00022679"/>
    </source>
</evidence>
<reference evidence="5" key="1">
    <citation type="journal article" date="2019" name="Int. J. Syst. Evol. Microbiol.">
        <title>The Global Catalogue of Microorganisms (GCM) 10K type strain sequencing project: providing services to taxonomists for standard genome sequencing and annotation.</title>
        <authorList>
            <consortium name="The Broad Institute Genomics Platform"/>
            <consortium name="The Broad Institute Genome Sequencing Center for Infectious Disease"/>
            <person name="Wu L."/>
            <person name="Ma J."/>
        </authorList>
    </citation>
    <scope>NUCLEOTIDE SEQUENCE [LARGE SCALE GENOMIC DNA]</scope>
    <source>
        <strain evidence="5">NBRC 113072</strain>
    </source>
</reference>
<protein>
    <recommendedName>
        <fullName evidence="3">N-acetyltransferase domain-containing protein</fullName>
    </recommendedName>
</protein>
<dbReference type="RefSeq" id="WP_284304312.1">
    <property type="nucleotide sequence ID" value="NZ_BSUO01000001.1"/>
</dbReference>
<dbReference type="Pfam" id="PF00583">
    <property type="entry name" value="Acetyltransf_1"/>
    <property type="match status" value="1"/>
</dbReference>
<evidence type="ECO:0000259" key="3">
    <source>
        <dbReference type="PROSITE" id="PS51186"/>
    </source>
</evidence>
<accession>A0ABQ6IVA8</accession>
<dbReference type="InterPro" id="IPR016181">
    <property type="entry name" value="Acyl_CoA_acyltransferase"/>
</dbReference>
<evidence type="ECO:0000313" key="5">
    <source>
        <dbReference type="Proteomes" id="UP001157126"/>
    </source>
</evidence>
<keyword evidence="1" id="KW-0808">Transferase</keyword>
<proteinExistence type="predicted"/>
<dbReference type="InterPro" id="IPR000182">
    <property type="entry name" value="GNAT_dom"/>
</dbReference>
<dbReference type="InterPro" id="IPR050832">
    <property type="entry name" value="Bact_Acetyltransf"/>
</dbReference>
<keyword evidence="2" id="KW-0012">Acyltransferase</keyword>
<gene>
    <name evidence="4" type="ORF">GCM10025883_26940</name>
</gene>
<dbReference type="NCBIfam" id="TIGR01575">
    <property type="entry name" value="rimI"/>
    <property type="match status" value="1"/>
</dbReference>
<evidence type="ECO:0000256" key="2">
    <source>
        <dbReference type="ARBA" id="ARBA00023315"/>
    </source>
</evidence>
<comment type="caution">
    <text evidence="4">The sequence shown here is derived from an EMBL/GenBank/DDBJ whole genome shotgun (WGS) entry which is preliminary data.</text>
</comment>
<dbReference type="Proteomes" id="UP001157126">
    <property type="component" value="Unassembled WGS sequence"/>
</dbReference>
<sequence>MTTSAGTTSPIASDLPGAVTVLRELAWTDIAELARLETELFADDAWSAQSWWAELAGRPCREYVVATAGEGGEILGYAGLDHGGEVADVMTIAVAPAGRRRGLGTLLLDTLIDRTRARGESHLLLEVRADNDAALALYERAGFSTISIRRRYYQPDGVDAHVMRLTLEGPSS</sequence>
<organism evidence="4 5">
    <name type="scientific">Mobilicoccus caccae</name>
    <dbReference type="NCBI Taxonomy" id="1859295"/>
    <lineage>
        <taxon>Bacteria</taxon>
        <taxon>Bacillati</taxon>
        <taxon>Actinomycetota</taxon>
        <taxon>Actinomycetes</taxon>
        <taxon>Micrococcales</taxon>
        <taxon>Dermatophilaceae</taxon>
        <taxon>Mobilicoccus</taxon>
    </lineage>
</organism>
<keyword evidence="5" id="KW-1185">Reference proteome</keyword>
<dbReference type="EMBL" id="BSUO01000001">
    <property type="protein sequence ID" value="GMA40649.1"/>
    <property type="molecule type" value="Genomic_DNA"/>
</dbReference>
<dbReference type="PROSITE" id="PS51186">
    <property type="entry name" value="GNAT"/>
    <property type="match status" value="1"/>
</dbReference>
<dbReference type="Gene3D" id="3.40.630.30">
    <property type="match status" value="1"/>
</dbReference>
<feature type="domain" description="N-acetyltransferase" evidence="3">
    <location>
        <begin position="20"/>
        <end position="168"/>
    </location>
</feature>
<dbReference type="PANTHER" id="PTHR43877">
    <property type="entry name" value="AMINOALKYLPHOSPHONATE N-ACETYLTRANSFERASE-RELATED-RELATED"/>
    <property type="match status" value="1"/>
</dbReference>
<dbReference type="InterPro" id="IPR006464">
    <property type="entry name" value="AcTrfase_RimI/Ard1"/>
</dbReference>
<name>A0ABQ6IVA8_9MICO</name>